<dbReference type="InterPro" id="IPR036188">
    <property type="entry name" value="FAD/NAD-bd_sf"/>
</dbReference>
<comment type="caution">
    <text evidence="4">The sequence shown here is derived from an EMBL/GenBank/DDBJ whole genome shotgun (WGS) entry which is preliminary data.</text>
</comment>
<organism evidence="4 5">
    <name type="scientific">Aspergillus hiratsukae</name>
    <dbReference type="NCBI Taxonomy" id="1194566"/>
    <lineage>
        <taxon>Eukaryota</taxon>
        <taxon>Fungi</taxon>
        <taxon>Dikarya</taxon>
        <taxon>Ascomycota</taxon>
        <taxon>Pezizomycotina</taxon>
        <taxon>Eurotiomycetes</taxon>
        <taxon>Eurotiomycetidae</taxon>
        <taxon>Eurotiales</taxon>
        <taxon>Aspergillaceae</taxon>
        <taxon>Aspergillus</taxon>
        <taxon>Aspergillus subgen. Fumigati</taxon>
    </lineage>
</organism>
<comment type="similarity">
    <text evidence="1">Belongs to the paxM FAD-dependent monooxygenase family.</text>
</comment>
<dbReference type="InterPro" id="IPR050493">
    <property type="entry name" value="FAD-dep_Monooxygenase_BioMet"/>
</dbReference>
<sequence>MGDAAHAIPPSSGQGANQVLEDSYTYALLRGQCTPDSPGNALRRWKDGRQERIDRLLRFAEEMNRRRMTGCVADGSKGEPVMTKITEYLDLDWVFKPDYRAMVHDWVQVNLSSGE</sequence>
<evidence type="ECO:0000256" key="3">
    <source>
        <dbReference type="ARBA" id="ARBA00023033"/>
    </source>
</evidence>
<dbReference type="Gene3D" id="3.50.50.60">
    <property type="entry name" value="FAD/NAD(P)-binding domain"/>
    <property type="match status" value="1"/>
</dbReference>
<evidence type="ECO:0000313" key="4">
    <source>
        <dbReference type="EMBL" id="KAF7171401.1"/>
    </source>
</evidence>
<name>A0A8H6QE28_9EURO</name>
<dbReference type="GO" id="GO:0004497">
    <property type="term" value="F:monooxygenase activity"/>
    <property type="evidence" value="ECO:0007669"/>
    <property type="project" value="UniProtKB-KW"/>
</dbReference>
<protein>
    <recommendedName>
        <fullName evidence="6">FAD-binding domain-containing protein</fullName>
    </recommendedName>
</protein>
<evidence type="ECO:0000313" key="5">
    <source>
        <dbReference type="Proteomes" id="UP000662466"/>
    </source>
</evidence>
<keyword evidence="2" id="KW-0560">Oxidoreductase</keyword>
<reference evidence="4" key="1">
    <citation type="submission" date="2020-06" db="EMBL/GenBank/DDBJ databases">
        <title>Draft genome sequences of strains closely related to Aspergillus parafelis and Aspergillus hiratsukae.</title>
        <authorList>
            <person name="Dos Santos R.A.C."/>
            <person name="Rivero-Menendez O."/>
            <person name="Steenwyk J.L."/>
            <person name="Mead M.E."/>
            <person name="Goldman G.H."/>
            <person name="Alastruey-Izquierdo A."/>
            <person name="Rokas A."/>
        </authorList>
    </citation>
    <scope>NUCLEOTIDE SEQUENCE</scope>
    <source>
        <strain evidence="4">CNM-CM6106</strain>
    </source>
</reference>
<proteinExistence type="inferred from homology"/>
<evidence type="ECO:0000256" key="1">
    <source>
        <dbReference type="ARBA" id="ARBA00007992"/>
    </source>
</evidence>
<gene>
    <name evidence="4" type="ORF">CNMCM6106_005793</name>
</gene>
<dbReference type="EMBL" id="JACBAF010001933">
    <property type="protein sequence ID" value="KAF7171401.1"/>
    <property type="molecule type" value="Genomic_DNA"/>
</dbReference>
<evidence type="ECO:0000256" key="2">
    <source>
        <dbReference type="ARBA" id="ARBA00023002"/>
    </source>
</evidence>
<dbReference type="PANTHER" id="PTHR13789:SF316">
    <property type="entry name" value="FAD-BINDING DOMAIN-CONTAINING PROTEIN"/>
    <property type="match status" value="1"/>
</dbReference>
<dbReference type="Proteomes" id="UP000662466">
    <property type="component" value="Unassembled WGS sequence"/>
</dbReference>
<evidence type="ECO:0008006" key="6">
    <source>
        <dbReference type="Google" id="ProtNLM"/>
    </source>
</evidence>
<keyword evidence="3" id="KW-0503">Monooxygenase</keyword>
<dbReference type="PANTHER" id="PTHR13789">
    <property type="entry name" value="MONOOXYGENASE"/>
    <property type="match status" value="1"/>
</dbReference>
<accession>A0A8H6QE28</accession>
<dbReference type="AlphaFoldDB" id="A0A8H6QE28"/>
<dbReference type="SUPFAM" id="SSF51905">
    <property type="entry name" value="FAD/NAD(P)-binding domain"/>
    <property type="match status" value="1"/>
</dbReference>